<feature type="domain" description="SPOR" evidence="3">
    <location>
        <begin position="357"/>
        <end position="436"/>
    </location>
</feature>
<feature type="region of interest" description="Disordered" evidence="1">
    <location>
        <begin position="331"/>
        <end position="353"/>
    </location>
</feature>
<feature type="domain" description="SPOR" evidence="3">
    <location>
        <begin position="256"/>
        <end position="335"/>
    </location>
</feature>
<comment type="caution">
    <text evidence="4">The sequence shown here is derived from an EMBL/GenBank/DDBJ whole genome shotgun (WGS) entry which is preliminary data.</text>
</comment>
<dbReference type="Pfam" id="PF05036">
    <property type="entry name" value="SPOR"/>
    <property type="match status" value="2"/>
</dbReference>
<dbReference type="GO" id="GO:0032153">
    <property type="term" value="C:cell division site"/>
    <property type="evidence" value="ECO:0007669"/>
    <property type="project" value="TreeGrafter"/>
</dbReference>
<evidence type="ECO:0000259" key="3">
    <source>
        <dbReference type="PROSITE" id="PS51724"/>
    </source>
</evidence>
<keyword evidence="5" id="KW-1185">Reference proteome</keyword>
<proteinExistence type="predicted"/>
<protein>
    <submittedName>
        <fullName evidence="4">SPOR domain-containing protein</fullName>
    </submittedName>
</protein>
<dbReference type="GO" id="GO:0032506">
    <property type="term" value="P:cytokinetic process"/>
    <property type="evidence" value="ECO:0007669"/>
    <property type="project" value="TreeGrafter"/>
</dbReference>
<dbReference type="EMBL" id="JAAMOW010000006">
    <property type="protein sequence ID" value="NGY05660.1"/>
    <property type="molecule type" value="Genomic_DNA"/>
</dbReference>
<dbReference type="PANTHER" id="PTHR38687:SF1">
    <property type="entry name" value="CELL DIVISION PROTEIN DEDD"/>
    <property type="match status" value="1"/>
</dbReference>
<dbReference type="Proteomes" id="UP000472676">
    <property type="component" value="Unassembled WGS sequence"/>
</dbReference>
<feature type="chain" id="PRO_5026929559" evidence="2">
    <location>
        <begin position="24"/>
        <end position="444"/>
    </location>
</feature>
<name>A0A6M2BTK0_9GAMM</name>
<dbReference type="InterPro" id="IPR052521">
    <property type="entry name" value="Cell_div_SPOR-domain"/>
</dbReference>
<dbReference type="GO" id="GO:0030428">
    <property type="term" value="C:cell septum"/>
    <property type="evidence" value="ECO:0007669"/>
    <property type="project" value="TreeGrafter"/>
</dbReference>
<dbReference type="AlphaFoldDB" id="A0A6M2BTK0"/>
<dbReference type="GO" id="GO:0042834">
    <property type="term" value="F:peptidoglycan binding"/>
    <property type="evidence" value="ECO:0007669"/>
    <property type="project" value="InterPro"/>
</dbReference>
<dbReference type="InterPro" id="IPR036680">
    <property type="entry name" value="SPOR-like_sf"/>
</dbReference>
<gene>
    <name evidence="4" type="ORF">G7Y85_12875</name>
</gene>
<feature type="signal peptide" evidence="2">
    <location>
        <begin position="1"/>
        <end position="23"/>
    </location>
</feature>
<sequence>METMRVRRAAIGLLLLLSATAQAADLEVTRIENGVSVRHADGSSAALGSRDPLAVGDTLSTEAQAHVSLRLAGSGSLLLGERGRLQLDGSEPPDPPGRATLARLTLLSGALHVDARKSEQGAPADVRLTLGALRARLYGAEAWAEHSLAGDELCLVSGAAEIDTPGPHQRLDSPGECLRWTTAGAQRLSAAEAGTLLPRLAATNFSDDYATRYAAQQALKDGNVRPTLADSVVAAPAGEREAPPNAIGEAAPAPQPAAPAEWRIVLGSFADRASAARSVAQWQKRKLSADIAPARHQGRNDFEVRCGHYANREQAEQALARLRTHPGYEHARVTSLQSPVAPPTAARAESGTAATPAAMVPVWRISLGSFVEHANAERSVAQWRARDLRTDIEPIRLKGFDAYRVLCGHYDSREQAEAALTRLRARPGYESARVLKVPDGLSKR</sequence>
<accession>A0A6M2BTK0</accession>
<dbReference type="PROSITE" id="PS51724">
    <property type="entry name" value="SPOR"/>
    <property type="match status" value="2"/>
</dbReference>
<evidence type="ECO:0000256" key="1">
    <source>
        <dbReference type="SAM" id="MobiDB-lite"/>
    </source>
</evidence>
<organism evidence="4 5">
    <name type="scientific">Solimonas terrae</name>
    <dbReference type="NCBI Taxonomy" id="1396819"/>
    <lineage>
        <taxon>Bacteria</taxon>
        <taxon>Pseudomonadati</taxon>
        <taxon>Pseudomonadota</taxon>
        <taxon>Gammaproteobacteria</taxon>
        <taxon>Nevskiales</taxon>
        <taxon>Nevskiaceae</taxon>
        <taxon>Solimonas</taxon>
    </lineage>
</organism>
<dbReference type="PANTHER" id="PTHR38687">
    <property type="entry name" value="CELL DIVISION PROTEIN DEDD-RELATED"/>
    <property type="match status" value="1"/>
</dbReference>
<evidence type="ECO:0000313" key="4">
    <source>
        <dbReference type="EMBL" id="NGY05660.1"/>
    </source>
</evidence>
<reference evidence="4 5" key="1">
    <citation type="journal article" date="2014" name="Int. J. Syst. Evol. Microbiol.">
        <title>Solimonas terrae sp. nov., isolated from soil.</title>
        <authorList>
            <person name="Kim S.J."/>
            <person name="Moon J.Y."/>
            <person name="Weon H.Y."/>
            <person name="Ahn J.H."/>
            <person name="Chen W.M."/>
            <person name="Kwon S.W."/>
        </authorList>
    </citation>
    <scope>NUCLEOTIDE SEQUENCE [LARGE SCALE GENOMIC DNA]</scope>
    <source>
        <strain evidence="4 5">KIS83-12</strain>
    </source>
</reference>
<evidence type="ECO:0000313" key="5">
    <source>
        <dbReference type="Proteomes" id="UP000472676"/>
    </source>
</evidence>
<dbReference type="SUPFAM" id="SSF110997">
    <property type="entry name" value="Sporulation related repeat"/>
    <property type="match status" value="2"/>
</dbReference>
<dbReference type="InterPro" id="IPR007730">
    <property type="entry name" value="SPOR-like_dom"/>
</dbReference>
<keyword evidence="2" id="KW-0732">Signal</keyword>
<evidence type="ECO:0000256" key="2">
    <source>
        <dbReference type="SAM" id="SignalP"/>
    </source>
</evidence>
<dbReference type="Gene3D" id="3.30.70.1070">
    <property type="entry name" value="Sporulation related repeat"/>
    <property type="match status" value="2"/>
</dbReference>